<feature type="binding site" evidence="12">
    <location>
        <position position="316"/>
    </location>
    <ligand>
        <name>Zn(2+)</name>
        <dbReference type="ChEBI" id="CHEBI:29105"/>
    </ligand>
</feature>
<feature type="compositionally biased region" description="Acidic residues" evidence="13">
    <location>
        <begin position="42"/>
        <end position="61"/>
    </location>
</feature>
<feature type="region of interest" description="Disordered" evidence="13">
    <location>
        <begin position="1"/>
        <end position="61"/>
    </location>
</feature>
<evidence type="ECO:0000256" key="7">
    <source>
        <dbReference type="ARBA" id="ARBA00022833"/>
    </source>
</evidence>
<evidence type="ECO:0000256" key="13">
    <source>
        <dbReference type="SAM" id="MobiDB-lite"/>
    </source>
</evidence>
<dbReference type="STRING" id="212602.A0A420HA49"/>
<dbReference type="PROSITE" id="PS50305">
    <property type="entry name" value="SIRTUIN"/>
    <property type="match status" value="1"/>
</dbReference>
<comment type="caution">
    <text evidence="15">The sequence shown here is derived from an EMBL/GenBank/DDBJ whole genome shotgun (WGS) entry which is preliminary data.</text>
</comment>
<feature type="binding site" evidence="12">
    <location>
        <position position="295"/>
    </location>
    <ligand>
        <name>Zn(2+)</name>
        <dbReference type="ChEBI" id="CHEBI:29105"/>
    </ligand>
</feature>
<dbReference type="Pfam" id="PF04574">
    <property type="entry name" value="DUF592"/>
    <property type="match status" value="1"/>
</dbReference>
<comment type="subcellular location">
    <subcellularLocation>
        <location evidence="2">Nucleus</location>
    </subcellularLocation>
</comment>
<dbReference type="EMBL" id="MCFK01009900">
    <property type="protein sequence ID" value="RKF54297.1"/>
    <property type="molecule type" value="Genomic_DNA"/>
</dbReference>
<dbReference type="OrthoDB" id="420264at2759"/>
<evidence type="ECO:0000256" key="8">
    <source>
        <dbReference type="ARBA" id="ARBA00023015"/>
    </source>
</evidence>
<keyword evidence="9" id="KW-0520">NAD</keyword>
<evidence type="ECO:0000256" key="10">
    <source>
        <dbReference type="ARBA" id="ARBA00023163"/>
    </source>
</evidence>
<dbReference type="Gene3D" id="3.40.50.1220">
    <property type="entry name" value="TPP-binding domain"/>
    <property type="match status" value="1"/>
</dbReference>
<feature type="domain" description="Deacetylase sirtuin-type" evidence="14">
    <location>
        <begin position="156"/>
        <end position="459"/>
    </location>
</feature>
<keyword evidence="11" id="KW-0539">Nucleus</keyword>
<dbReference type="Pfam" id="PF02146">
    <property type="entry name" value="SIR2"/>
    <property type="match status" value="1"/>
</dbReference>
<dbReference type="InterPro" id="IPR050134">
    <property type="entry name" value="NAD-dep_sirtuin_deacylases"/>
</dbReference>
<name>A0A420HA49_9PEZI</name>
<feature type="compositionally biased region" description="Basic residues" evidence="13">
    <location>
        <begin position="331"/>
        <end position="348"/>
    </location>
</feature>
<dbReference type="AlphaFoldDB" id="A0A420HA49"/>
<evidence type="ECO:0000256" key="2">
    <source>
        <dbReference type="ARBA" id="ARBA00004123"/>
    </source>
</evidence>
<keyword evidence="8" id="KW-0805">Transcription regulation</keyword>
<keyword evidence="5" id="KW-0808">Transferase</keyword>
<evidence type="ECO:0000256" key="4">
    <source>
        <dbReference type="ARBA" id="ARBA00022491"/>
    </source>
</evidence>
<sequence>MDRGRLGAKEYFDIDSGEIENNTLPPGEHTSSASHPPHDPDESSGDNDDIDEEGPDDDDDLSLFVDGLEELGDESLFHGAPDLCSLEDAVAFRRTLRQIGPAKFYETTIGAGKISAKRLLSAFGIRPPSCMEGLPDDSYYGLLSLAISRELSKRIKLPQYNTIDDVVTLLQNSKNIVVLTGAGISTSLGIPDFRSKDIGLYSKLEHLGLNDPQEVFDINIFKEDPSIFYSIAGDILPETNRFTPTHAFIYLLQQKGKLLTNYSQNIDNIETVAGILPEKLIQCHGSFATASCVECKYQVPGDAIFDDIKAGRIPLCKNCAQNPRTLTIPKTIKRKRSRNSQEKRRKTSNSRNNDTSSDEDEEIPKAGVMKPDITFFGEALPDRFSARLTNHDRHLVDLVIVIGTSLKVAPVSEVVPYLPAKIPQVFISRTPVSHVNFDVDLLGDCDVVVAELCKRAGWELNHEMVQQDQKVEIKLQDGFLSRYIFTVKE</sequence>
<evidence type="ECO:0000313" key="16">
    <source>
        <dbReference type="Proteomes" id="UP000286134"/>
    </source>
</evidence>
<keyword evidence="4" id="KW-0678">Repressor</keyword>
<evidence type="ECO:0000256" key="1">
    <source>
        <dbReference type="ARBA" id="ARBA00001947"/>
    </source>
</evidence>
<dbReference type="GO" id="GO:0046872">
    <property type="term" value="F:metal ion binding"/>
    <property type="evidence" value="ECO:0007669"/>
    <property type="project" value="UniProtKB-KW"/>
</dbReference>
<dbReference type="Gene3D" id="3.30.1600.10">
    <property type="entry name" value="SIR2/SIRT2 'Small Domain"/>
    <property type="match status" value="1"/>
</dbReference>
<evidence type="ECO:0000256" key="9">
    <source>
        <dbReference type="ARBA" id="ARBA00023027"/>
    </source>
</evidence>
<dbReference type="GO" id="GO:0005634">
    <property type="term" value="C:nucleus"/>
    <property type="evidence" value="ECO:0007669"/>
    <property type="project" value="UniProtKB-SubCell"/>
</dbReference>
<feature type="binding site" evidence="12">
    <location>
        <position position="319"/>
    </location>
    <ligand>
        <name>Zn(2+)</name>
        <dbReference type="ChEBI" id="CHEBI:29105"/>
    </ligand>
</feature>
<keyword evidence="7 12" id="KW-0862">Zinc</keyword>
<dbReference type="SUPFAM" id="SSF52467">
    <property type="entry name" value="DHS-like NAD/FAD-binding domain"/>
    <property type="match status" value="1"/>
</dbReference>
<reference evidence="15 16" key="1">
    <citation type="journal article" date="2018" name="BMC Genomics">
        <title>Comparative genome analyses reveal sequence features reflecting distinct modes of host-adaptation between dicot and monocot powdery mildew.</title>
        <authorList>
            <person name="Wu Y."/>
            <person name="Ma X."/>
            <person name="Pan Z."/>
            <person name="Kale S.D."/>
            <person name="Song Y."/>
            <person name="King H."/>
            <person name="Zhang Q."/>
            <person name="Presley C."/>
            <person name="Deng X."/>
            <person name="Wei C.I."/>
            <person name="Xiao S."/>
        </authorList>
    </citation>
    <scope>NUCLEOTIDE SEQUENCE [LARGE SCALE GENOMIC DNA]</scope>
    <source>
        <strain evidence="15">UMSG2</strain>
    </source>
</reference>
<dbReference type="InterPro" id="IPR007654">
    <property type="entry name" value="NAD-dep_histone_deAcase_SIR2_N"/>
</dbReference>
<feature type="binding site" evidence="12">
    <location>
        <position position="292"/>
    </location>
    <ligand>
        <name>Zn(2+)</name>
        <dbReference type="ChEBI" id="CHEBI:29105"/>
    </ligand>
</feature>
<evidence type="ECO:0000259" key="14">
    <source>
        <dbReference type="PROSITE" id="PS50305"/>
    </source>
</evidence>
<evidence type="ECO:0000256" key="12">
    <source>
        <dbReference type="PROSITE-ProRule" id="PRU00236"/>
    </source>
</evidence>
<comment type="cofactor">
    <cofactor evidence="1">
        <name>Zn(2+)</name>
        <dbReference type="ChEBI" id="CHEBI:29105"/>
    </cofactor>
</comment>
<dbReference type="GO" id="GO:0070403">
    <property type="term" value="F:NAD+ binding"/>
    <property type="evidence" value="ECO:0007669"/>
    <property type="project" value="InterPro"/>
</dbReference>
<gene>
    <name evidence="15" type="ORF">OnM2_099034</name>
</gene>
<dbReference type="InterPro" id="IPR026590">
    <property type="entry name" value="Ssirtuin_cat_dom"/>
</dbReference>
<evidence type="ECO:0000313" key="15">
    <source>
        <dbReference type="EMBL" id="RKF54297.1"/>
    </source>
</evidence>
<evidence type="ECO:0000256" key="3">
    <source>
        <dbReference type="ARBA" id="ARBA00006924"/>
    </source>
</evidence>
<feature type="region of interest" description="Disordered" evidence="13">
    <location>
        <begin position="327"/>
        <end position="364"/>
    </location>
</feature>
<dbReference type="InterPro" id="IPR026591">
    <property type="entry name" value="Sirtuin_cat_small_dom_sf"/>
</dbReference>
<keyword evidence="10" id="KW-0804">Transcription</keyword>
<dbReference type="InterPro" id="IPR029035">
    <property type="entry name" value="DHS-like_NAD/FAD-binding_dom"/>
</dbReference>
<organism evidence="15 16">
    <name type="scientific">Erysiphe neolycopersici</name>
    <dbReference type="NCBI Taxonomy" id="212602"/>
    <lineage>
        <taxon>Eukaryota</taxon>
        <taxon>Fungi</taxon>
        <taxon>Dikarya</taxon>
        <taxon>Ascomycota</taxon>
        <taxon>Pezizomycotina</taxon>
        <taxon>Leotiomycetes</taxon>
        <taxon>Erysiphales</taxon>
        <taxon>Erysiphaceae</taxon>
        <taxon>Erysiphe</taxon>
    </lineage>
</organism>
<evidence type="ECO:0000256" key="5">
    <source>
        <dbReference type="ARBA" id="ARBA00022679"/>
    </source>
</evidence>
<comment type="similarity">
    <text evidence="3">Belongs to the sirtuin family. Class I subfamily.</text>
</comment>
<dbReference type="GO" id="GO:0046970">
    <property type="term" value="F:histone H4K16 deacetylase activity, NAD-dependent"/>
    <property type="evidence" value="ECO:0007669"/>
    <property type="project" value="TreeGrafter"/>
</dbReference>
<evidence type="ECO:0000256" key="11">
    <source>
        <dbReference type="ARBA" id="ARBA00023242"/>
    </source>
</evidence>
<keyword evidence="16" id="KW-1185">Reference proteome</keyword>
<dbReference type="Proteomes" id="UP000286134">
    <property type="component" value="Unassembled WGS sequence"/>
</dbReference>
<dbReference type="PANTHER" id="PTHR11085">
    <property type="entry name" value="NAD-DEPENDENT PROTEIN DEACYLASE SIRTUIN-5, MITOCHONDRIAL-RELATED"/>
    <property type="match status" value="1"/>
</dbReference>
<feature type="compositionally biased region" description="Polar residues" evidence="13">
    <location>
        <begin position="19"/>
        <end position="34"/>
    </location>
</feature>
<evidence type="ECO:0000256" key="6">
    <source>
        <dbReference type="ARBA" id="ARBA00022723"/>
    </source>
</evidence>
<proteinExistence type="inferred from homology"/>
<accession>A0A420HA49</accession>
<feature type="active site" description="Proton acceptor" evidence="12">
    <location>
        <position position="284"/>
    </location>
</feature>
<feature type="compositionally biased region" description="Basic and acidic residues" evidence="13">
    <location>
        <begin position="1"/>
        <end position="12"/>
    </location>
</feature>
<dbReference type="InterPro" id="IPR003000">
    <property type="entry name" value="Sirtuin"/>
</dbReference>
<keyword evidence="6 12" id="KW-0479">Metal-binding</keyword>
<protein>
    <submittedName>
        <fullName evidence="15">NAD-dependent protein deacetylase hst1</fullName>
    </submittedName>
</protein>
<dbReference type="PANTHER" id="PTHR11085:SF9">
    <property type="entry name" value="NAD-DEPENDENT PROTEIN DEACETYLASE SIRTUIN-1"/>
    <property type="match status" value="1"/>
</dbReference>